<sequence>MLTAVRHSLIWSACALGVFSAASLQAQDRHLPLDHRAPTGVAGRWSALTKPGIAGAPQPVRFTLPGAGVVSFYSGSPHHPVPFAAPAQAGLGVGYVYRIRISDMPDYPGIELFPTVELIDRLHPPAGLEQEFPIPVQITAEDIETVLQDRMVTKVIYLEQPDLAAPVEQTEGARIENLPPVVNLLQAADLRGRPMAIIRMGGRIPDPRGTTDEFFSSSPLQLQHP</sequence>
<feature type="compositionally biased region" description="Polar residues" evidence="1">
    <location>
        <begin position="213"/>
        <end position="225"/>
    </location>
</feature>
<accession>A0A1I3IIS9</accession>
<keyword evidence="4" id="KW-1185">Reference proteome</keyword>
<organism evidence="3 4">
    <name type="scientific">Planctomicrobium piriforme</name>
    <dbReference type="NCBI Taxonomy" id="1576369"/>
    <lineage>
        <taxon>Bacteria</taxon>
        <taxon>Pseudomonadati</taxon>
        <taxon>Planctomycetota</taxon>
        <taxon>Planctomycetia</taxon>
        <taxon>Planctomycetales</taxon>
        <taxon>Planctomycetaceae</taxon>
        <taxon>Planctomicrobium</taxon>
    </lineage>
</organism>
<dbReference type="STRING" id="1576369.SAMN05421753_109144"/>
<gene>
    <name evidence="3" type="ORF">SAMN05421753_109144</name>
</gene>
<protein>
    <submittedName>
        <fullName evidence="3">Uncharacterized protein</fullName>
    </submittedName>
</protein>
<evidence type="ECO:0000256" key="1">
    <source>
        <dbReference type="SAM" id="MobiDB-lite"/>
    </source>
</evidence>
<feature type="region of interest" description="Disordered" evidence="1">
    <location>
        <begin position="203"/>
        <end position="225"/>
    </location>
</feature>
<proteinExistence type="predicted"/>
<feature type="chain" id="PRO_5011435805" evidence="2">
    <location>
        <begin position="27"/>
        <end position="225"/>
    </location>
</feature>
<dbReference type="EMBL" id="FOQD01000009">
    <property type="protein sequence ID" value="SFI47894.1"/>
    <property type="molecule type" value="Genomic_DNA"/>
</dbReference>
<feature type="signal peptide" evidence="2">
    <location>
        <begin position="1"/>
        <end position="26"/>
    </location>
</feature>
<name>A0A1I3IIS9_9PLAN</name>
<dbReference type="AlphaFoldDB" id="A0A1I3IIS9"/>
<evidence type="ECO:0000256" key="2">
    <source>
        <dbReference type="SAM" id="SignalP"/>
    </source>
</evidence>
<dbReference type="OrthoDB" id="278943at2"/>
<dbReference type="RefSeq" id="WP_092050866.1">
    <property type="nucleotide sequence ID" value="NZ_FOQD01000009.1"/>
</dbReference>
<evidence type="ECO:0000313" key="3">
    <source>
        <dbReference type="EMBL" id="SFI47894.1"/>
    </source>
</evidence>
<dbReference type="Proteomes" id="UP000199518">
    <property type="component" value="Unassembled WGS sequence"/>
</dbReference>
<reference evidence="4" key="1">
    <citation type="submission" date="2016-10" db="EMBL/GenBank/DDBJ databases">
        <authorList>
            <person name="Varghese N."/>
            <person name="Submissions S."/>
        </authorList>
    </citation>
    <scope>NUCLEOTIDE SEQUENCE [LARGE SCALE GENOMIC DNA]</scope>
    <source>
        <strain evidence="4">DSM 26348</strain>
    </source>
</reference>
<evidence type="ECO:0000313" key="4">
    <source>
        <dbReference type="Proteomes" id="UP000199518"/>
    </source>
</evidence>
<keyword evidence="2" id="KW-0732">Signal</keyword>